<comment type="caution">
    <text evidence="8">The sequence shown here is derived from an EMBL/GenBank/DDBJ whole genome shotgun (WGS) entry which is preliminary data.</text>
</comment>
<feature type="transmembrane region" description="Helical" evidence="6">
    <location>
        <begin position="173"/>
        <end position="190"/>
    </location>
</feature>
<keyword evidence="2" id="KW-0285">Flavoprotein</keyword>
<protein>
    <submittedName>
        <fullName evidence="8">Tetracenomycin polyketide synthesis hydroxylase TcmG</fullName>
    </submittedName>
</protein>
<evidence type="ECO:0000256" key="6">
    <source>
        <dbReference type="SAM" id="Phobius"/>
    </source>
</evidence>
<comment type="cofactor">
    <cofactor evidence="1">
        <name>FAD</name>
        <dbReference type="ChEBI" id="CHEBI:57692"/>
    </cofactor>
</comment>
<dbReference type="Pfam" id="PF01494">
    <property type="entry name" value="FAD_binding_3"/>
    <property type="match status" value="1"/>
</dbReference>
<feature type="compositionally biased region" description="Basic and acidic residues" evidence="5">
    <location>
        <begin position="682"/>
        <end position="692"/>
    </location>
</feature>
<evidence type="ECO:0000313" key="8">
    <source>
        <dbReference type="EMBL" id="TKW53866.1"/>
    </source>
</evidence>
<feature type="compositionally biased region" description="Basic and acidic residues" evidence="5">
    <location>
        <begin position="132"/>
        <end position="141"/>
    </location>
</feature>
<evidence type="ECO:0000256" key="5">
    <source>
        <dbReference type="SAM" id="MobiDB-lite"/>
    </source>
</evidence>
<sequence length="789" mass="84709">MLELGFVTFGLLSWTGFLNRLTTDGSTEVKVYIIVWAVTFTIVCTLILGLGFGPVGVGAGTLAAAFQSYMYGGFTPAGGVFATLTSMAMLGTLMPPVVIFAGLVATLVTGIAWVCGAARNTMESKYANEQGDGLKRRERNGTHKGNKKASRMGQTPPSTNHATQRMRMEETRVVVVGAGPVGLFTAYLLARQEMECVVLERRHGVAEHPKAHTINPRTLEIFRQAGLDVAHIRQQAAGPRDAGSVRLVYGLADAEVGCFPYERQDDEVRRLTPEPLVNWPQPELERLLEKAVTETGLVQVRRGWQVDGVDIVTETETDTADKAGCACVVSYSSSNNSNSIQADFVIGADGVNSTVRDKMGGIEFQSVGPGHAYQSVVYKGSLRSALPPGREAMLYFCFHPDHPSEFIAHDLDSSFIHMTPAMESSSSSAGGEQQEAAAAPPPPPPPVEACLPGLQCSEVLRTIWETAPSVASSYHDTRHCRVFLVGDAAHSLPPQGGLGLNTGIADAHNLVWKMVAAMQRRRKGSSCSPTRLLASYTRERRPVALANLEYSKASEAAFYAVSTTLVGLAVQHGEARAAGEPDLGMDAFLRRPAISAAVTGAVAEASKHFDSLALQLGFVYDGGNDEHEDDDDPSGPRALVEKAARYEPRACPGSRLPHGTISGIDDDDKDDDKDDGKDDDGDGRGDGHEPRHGQSGVPSYSSVLDLVSYHRFTVLHHANPVFASCDWAMDVAGLGLPEAWYDAVPDIRRGKGIVVRPDHHVLLLVDSPAQAEDAVTEYLDRGEVGAARE</sequence>
<evidence type="ECO:0000256" key="3">
    <source>
        <dbReference type="ARBA" id="ARBA00022827"/>
    </source>
</evidence>
<dbReference type="InterPro" id="IPR038213">
    <property type="entry name" value="IFI6/IFI27-like_sf"/>
</dbReference>
<feature type="region of interest" description="Disordered" evidence="5">
    <location>
        <begin position="646"/>
        <end position="699"/>
    </location>
</feature>
<dbReference type="Gene3D" id="3.50.50.60">
    <property type="entry name" value="FAD/NAD(P)-binding domain"/>
    <property type="match status" value="1"/>
</dbReference>
<reference evidence="8 9" key="1">
    <citation type="journal article" date="2019" name="PLoS ONE">
        <title>Comparative genome analysis indicates high evolutionary potential of pathogenicity genes in Colletotrichum tanaceti.</title>
        <authorList>
            <person name="Lelwala R.V."/>
            <person name="Korhonen P.K."/>
            <person name="Young N.D."/>
            <person name="Scott J.B."/>
            <person name="Ades P.A."/>
            <person name="Gasser R.B."/>
            <person name="Taylor P.W.J."/>
        </authorList>
    </citation>
    <scope>NUCLEOTIDE SEQUENCE [LARGE SCALE GENOMIC DNA]</scope>
    <source>
        <strain evidence="8">BRIP57314</strain>
    </source>
</reference>
<accession>A0A4V6DGY5</accession>
<keyword evidence="6" id="KW-0812">Transmembrane</keyword>
<dbReference type="EMBL" id="PJEX01000165">
    <property type="protein sequence ID" value="TKW53866.1"/>
    <property type="molecule type" value="Genomic_DNA"/>
</dbReference>
<evidence type="ECO:0000256" key="1">
    <source>
        <dbReference type="ARBA" id="ARBA00001974"/>
    </source>
</evidence>
<evidence type="ECO:0000256" key="4">
    <source>
        <dbReference type="ARBA" id="ARBA00023002"/>
    </source>
</evidence>
<feature type="region of interest" description="Disordered" evidence="5">
    <location>
        <begin position="126"/>
        <end position="165"/>
    </location>
</feature>
<feature type="transmembrane region" description="Helical" evidence="6">
    <location>
        <begin position="30"/>
        <end position="57"/>
    </location>
</feature>
<feature type="compositionally biased region" description="Acidic residues" evidence="5">
    <location>
        <begin position="664"/>
        <end position="681"/>
    </location>
</feature>
<keyword evidence="6" id="KW-1133">Transmembrane helix</keyword>
<dbReference type="InterPro" id="IPR002938">
    <property type="entry name" value="FAD-bd"/>
</dbReference>
<evidence type="ECO:0000259" key="7">
    <source>
        <dbReference type="Pfam" id="PF01494"/>
    </source>
</evidence>
<feature type="compositionally biased region" description="Polar residues" evidence="5">
    <location>
        <begin position="152"/>
        <end position="163"/>
    </location>
</feature>
<dbReference type="OrthoDB" id="2690153at2759"/>
<dbReference type="InterPro" id="IPR050641">
    <property type="entry name" value="RIFMO-like"/>
</dbReference>
<dbReference type="PRINTS" id="PR00420">
    <property type="entry name" value="RNGMNOXGNASE"/>
</dbReference>
<dbReference type="AlphaFoldDB" id="A0A4V6DGY5"/>
<feature type="compositionally biased region" description="Low complexity" evidence="5">
    <location>
        <begin position="424"/>
        <end position="438"/>
    </location>
</feature>
<dbReference type="GO" id="GO:0016709">
    <property type="term" value="F:oxidoreductase activity, acting on paired donors, with incorporation or reduction of molecular oxygen, NAD(P)H as one donor, and incorporation of one atom of oxygen"/>
    <property type="evidence" value="ECO:0007669"/>
    <property type="project" value="UniProtKB-ARBA"/>
</dbReference>
<feature type="region of interest" description="Disordered" evidence="5">
    <location>
        <begin position="421"/>
        <end position="446"/>
    </location>
</feature>
<evidence type="ECO:0000256" key="2">
    <source>
        <dbReference type="ARBA" id="ARBA00022630"/>
    </source>
</evidence>
<proteinExistence type="predicted"/>
<dbReference type="SUPFAM" id="SSF51905">
    <property type="entry name" value="FAD/NAD(P)-binding domain"/>
    <property type="match status" value="1"/>
</dbReference>
<dbReference type="Gene3D" id="6.10.110.10">
    <property type="match status" value="1"/>
</dbReference>
<evidence type="ECO:0000313" key="9">
    <source>
        <dbReference type="Proteomes" id="UP000310108"/>
    </source>
</evidence>
<keyword evidence="6" id="KW-0472">Membrane</keyword>
<dbReference type="STRING" id="1306861.A0A4V6DGY5"/>
<dbReference type="Proteomes" id="UP000310108">
    <property type="component" value="Unassembled WGS sequence"/>
</dbReference>
<dbReference type="Gene3D" id="3.40.30.120">
    <property type="match status" value="1"/>
</dbReference>
<keyword evidence="4" id="KW-0560">Oxidoreductase</keyword>
<feature type="transmembrane region" description="Helical" evidence="6">
    <location>
        <begin position="97"/>
        <end position="118"/>
    </location>
</feature>
<dbReference type="PANTHER" id="PTHR43004">
    <property type="entry name" value="TRK SYSTEM POTASSIUM UPTAKE PROTEIN"/>
    <property type="match status" value="1"/>
</dbReference>
<dbReference type="GO" id="GO:0071949">
    <property type="term" value="F:FAD binding"/>
    <property type="evidence" value="ECO:0007669"/>
    <property type="project" value="InterPro"/>
</dbReference>
<dbReference type="InterPro" id="IPR036188">
    <property type="entry name" value="FAD/NAD-bd_sf"/>
</dbReference>
<name>A0A4V6DGY5_9PEZI</name>
<keyword evidence="9" id="KW-1185">Reference proteome</keyword>
<feature type="transmembrane region" description="Helical" evidence="6">
    <location>
        <begin position="69"/>
        <end position="91"/>
    </location>
</feature>
<organism evidence="8 9">
    <name type="scientific">Colletotrichum tanaceti</name>
    <dbReference type="NCBI Taxonomy" id="1306861"/>
    <lineage>
        <taxon>Eukaryota</taxon>
        <taxon>Fungi</taxon>
        <taxon>Dikarya</taxon>
        <taxon>Ascomycota</taxon>
        <taxon>Pezizomycotina</taxon>
        <taxon>Sordariomycetes</taxon>
        <taxon>Hypocreomycetidae</taxon>
        <taxon>Glomerellales</taxon>
        <taxon>Glomerellaceae</taxon>
        <taxon>Colletotrichum</taxon>
        <taxon>Colletotrichum destructivum species complex</taxon>
    </lineage>
</organism>
<keyword evidence="3" id="KW-0274">FAD</keyword>
<dbReference type="PANTHER" id="PTHR43004:SF19">
    <property type="entry name" value="BINDING MONOOXYGENASE, PUTATIVE (JCVI)-RELATED"/>
    <property type="match status" value="1"/>
</dbReference>
<gene>
    <name evidence="8" type="primary">tcmG</name>
    <name evidence="8" type="ORF">CTA1_6026</name>
</gene>
<feature type="domain" description="FAD-binding" evidence="7">
    <location>
        <begin position="170"/>
        <end position="548"/>
    </location>
</feature>
<dbReference type="Gene3D" id="3.30.9.10">
    <property type="entry name" value="D-Amino Acid Oxidase, subunit A, domain 2"/>
    <property type="match status" value="1"/>
</dbReference>